<reference evidence="2" key="3">
    <citation type="submission" date="2021-08" db="EMBL/GenBank/DDBJ databases">
        <authorList>
            <person name="Tani A."/>
            <person name="Ola A."/>
            <person name="Ogura Y."/>
            <person name="Katsura K."/>
            <person name="Hayashi T."/>
        </authorList>
    </citation>
    <scope>NUCLEOTIDE SEQUENCE</scope>
    <source>
        <strain evidence="2">DSM 22415</strain>
    </source>
</reference>
<feature type="domain" description="Methyltransferase type 11" evidence="1">
    <location>
        <begin position="40"/>
        <end position="126"/>
    </location>
</feature>
<protein>
    <recommendedName>
        <fullName evidence="1">Methyltransferase type 11 domain-containing protein</fullName>
    </recommendedName>
</protein>
<evidence type="ECO:0000313" key="5">
    <source>
        <dbReference type="Proteomes" id="UP001055303"/>
    </source>
</evidence>
<dbReference type="GO" id="GO:0008757">
    <property type="term" value="F:S-adenosylmethionine-dependent methyltransferase activity"/>
    <property type="evidence" value="ECO:0007669"/>
    <property type="project" value="InterPro"/>
</dbReference>
<evidence type="ECO:0000259" key="1">
    <source>
        <dbReference type="Pfam" id="PF08241"/>
    </source>
</evidence>
<gene>
    <name evidence="2" type="ORF">IFDJLNFL_4361</name>
    <name evidence="3" type="ORF">MTDSW087_03635</name>
</gene>
<dbReference type="Pfam" id="PF08241">
    <property type="entry name" value="Methyltransf_11"/>
    <property type="match status" value="1"/>
</dbReference>
<dbReference type="OrthoDB" id="7989976at2"/>
<proteinExistence type="predicted"/>
<dbReference type="AlphaFoldDB" id="A0A564G1M0"/>
<dbReference type="Proteomes" id="UP001055303">
    <property type="component" value="Unassembled WGS sequence"/>
</dbReference>
<evidence type="ECO:0000313" key="3">
    <source>
        <dbReference type="EMBL" id="VUF13926.1"/>
    </source>
</evidence>
<evidence type="ECO:0000313" key="4">
    <source>
        <dbReference type="Proteomes" id="UP000401717"/>
    </source>
</evidence>
<reference evidence="3 4" key="1">
    <citation type="submission" date="2019-06" db="EMBL/GenBank/DDBJ databases">
        <authorList>
            <person name="Rodrigo-Torres L."/>
            <person name="Arahal R. D."/>
            <person name="Lucena T."/>
        </authorList>
    </citation>
    <scope>NUCLEOTIDE SEQUENCE [LARGE SCALE GENOMIC DNA]</scope>
    <source>
        <strain evidence="3 4">SW08-7</strain>
    </source>
</reference>
<accession>A0A564G1M0</accession>
<evidence type="ECO:0000313" key="2">
    <source>
        <dbReference type="EMBL" id="GJD58441.1"/>
    </source>
</evidence>
<name>A0A564G1M0_9HYPH</name>
<organism evidence="3 4">
    <name type="scientific">Methylobacterium dankookense</name>
    <dbReference type="NCBI Taxonomy" id="560405"/>
    <lineage>
        <taxon>Bacteria</taxon>
        <taxon>Pseudomonadati</taxon>
        <taxon>Pseudomonadota</taxon>
        <taxon>Alphaproteobacteria</taxon>
        <taxon>Hyphomicrobiales</taxon>
        <taxon>Methylobacteriaceae</taxon>
        <taxon>Methylobacterium</taxon>
    </lineage>
</organism>
<dbReference type="Gene3D" id="3.40.50.150">
    <property type="entry name" value="Vaccinia Virus protein VP39"/>
    <property type="match status" value="1"/>
</dbReference>
<dbReference type="Proteomes" id="UP000401717">
    <property type="component" value="Unassembled WGS sequence"/>
</dbReference>
<keyword evidence="5" id="KW-1185">Reference proteome</keyword>
<dbReference type="InterPro" id="IPR029063">
    <property type="entry name" value="SAM-dependent_MTases_sf"/>
</dbReference>
<dbReference type="SUPFAM" id="SSF53335">
    <property type="entry name" value="S-adenosyl-L-methionine-dependent methyltransferases"/>
    <property type="match status" value="1"/>
</dbReference>
<dbReference type="EMBL" id="BPQI01000149">
    <property type="protein sequence ID" value="GJD58441.1"/>
    <property type="molecule type" value="Genomic_DNA"/>
</dbReference>
<dbReference type="EMBL" id="CABFVH010000025">
    <property type="protein sequence ID" value="VUF13926.1"/>
    <property type="molecule type" value="Genomic_DNA"/>
</dbReference>
<dbReference type="RefSeq" id="WP_144766280.1">
    <property type="nucleotide sequence ID" value="NZ_BPQI01000149.1"/>
</dbReference>
<dbReference type="InterPro" id="IPR013216">
    <property type="entry name" value="Methyltransf_11"/>
</dbReference>
<sequence>MPDAEIDPLELYAAGIDTSDYVARIAPLVRAAVPRVGDLLDLGAGGGQLGAALRDPDAAWTAVEPAPVMQARLRAEVPPPRIEPVGWQAADLPAGFADTVLAANMPAPLTEAAAFLERCRRWARRNVVWLVPAQNGPRGLCLAGCLPRAWHGEDETPGVDIVLRNLPKADHPAIATRIDWTFGAIVPDVPRIAAYLADRLGWAASDPRRPDLRDRLAAQAVPVPGGHRLSVPRTSAILVWRKAS</sequence>
<reference evidence="2" key="2">
    <citation type="journal article" date="2021" name="Front. Microbiol.">
        <title>Comprehensive Comparative Genomics and Phenotyping of Methylobacterium Species.</title>
        <authorList>
            <person name="Alessa O."/>
            <person name="Ogura Y."/>
            <person name="Fujitani Y."/>
            <person name="Takami H."/>
            <person name="Hayashi T."/>
            <person name="Sahin N."/>
            <person name="Tani A."/>
        </authorList>
    </citation>
    <scope>NUCLEOTIDE SEQUENCE</scope>
    <source>
        <strain evidence="2">DSM 22415</strain>
    </source>
</reference>